<comment type="caution">
    <text evidence="2">The sequence shown here is derived from an EMBL/GenBank/DDBJ whole genome shotgun (WGS) entry which is preliminary data.</text>
</comment>
<organism evidence="2 3">
    <name type="scientific">Takifugu flavidus</name>
    <name type="common">sansaifugu</name>
    <dbReference type="NCBI Taxonomy" id="433684"/>
    <lineage>
        <taxon>Eukaryota</taxon>
        <taxon>Metazoa</taxon>
        <taxon>Chordata</taxon>
        <taxon>Craniata</taxon>
        <taxon>Vertebrata</taxon>
        <taxon>Euteleostomi</taxon>
        <taxon>Actinopterygii</taxon>
        <taxon>Neopterygii</taxon>
        <taxon>Teleostei</taxon>
        <taxon>Neoteleostei</taxon>
        <taxon>Acanthomorphata</taxon>
        <taxon>Eupercaria</taxon>
        <taxon>Tetraodontiformes</taxon>
        <taxon>Tetradontoidea</taxon>
        <taxon>Tetraodontidae</taxon>
        <taxon>Takifugu</taxon>
    </lineage>
</organism>
<keyword evidence="3" id="KW-1185">Reference proteome</keyword>
<feature type="region of interest" description="Disordered" evidence="1">
    <location>
        <begin position="33"/>
        <end position="107"/>
    </location>
</feature>
<feature type="compositionally biased region" description="Basic and acidic residues" evidence="1">
    <location>
        <begin position="79"/>
        <end position="91"/>
    </location>
</feature>
<sequence>MSSRGSLQELNRDLALRLEAGERRARIHNYRKLSAASSILPKSAPSQSGTASVIVPSPHHHHRQPADSCRSRRRHQLSHYRERAGRTRFTDTRVPPRGQSLKGPQRA</sequence>
<reference evidence="2 3" key="1">
    <citation type="submission" date="2019-04" db="EMBL/GenBank/DDBJ databases">
        <title>Chromosome genome assembly for Takifugu flavidus.</title>
        <authorList>
            <person name="Xiao S."/>
        </authorList>
    </citation>
    <scope>NUCLEOTIDE SEQUENCE [LARGE SCALE GENOMIC DNA]</scope>
    <source>
        <strain evidence="2">HTHZ2018</strain>
        <tissue evidence="2">Muscle</tissue>
    </source>
</reference>
<evidence type="ECO:0000256" key="1">
    <source>
        <dbReference type="SAM" id="MobiDB-lite"/>
    </source>
</evidence>
<protein>
    <submittedName>
        <fullName evidence="2">Uncharacterized protein</fullName>
    </submittedName>
</protein>
<dbReference type="EMBL" id="RHFK02000016">
    <property type="protein sequence ID" value="TWW63085.1"/>
    <property type="molecule type" value="Genomic_DNA"/>
</dbReference>
<name>A0A5C6N7J1_9TELE</name>
<accession>A0A5C6N7J1</accession>
<evidence type="ECO:0000313" key="3">
    <source>
        <dbReference type="Proteomes" id="UP000324091"/>
    </source>
</evidence>
<evidence type="ECO:0000313" key="2">
    <source>
        <dbReference type="EMBL" id="TWW63085.1"/>
    </source>
</evidence>
<dbReference type="AlphaFoldDB" id="A0A5C6N7J1"/>
<proteinExistence type="predicted"/>
<dbReference type="Proteomes" id="UP000324091">
    <property type="component" value="Chromosome 3"/>
</dbReference>
<gene>
    <name evidence="2" type="ORF">D4764_03G0000930</name>
</gene>